<dbReference type="PROSITE" id="PS50262">
    <property type="entry name" value="G_PROTEIN_RECEP_F1_2"/>
    <property type="match status" value="1"/>
</dbReference>
<reference evidence="9" key="1">
    <citation type="submission" date="2022-11" db="UniProtKB">
        <authorList>
            <consortium name="WormBaseParasite"/>
        </authorList>
    </citation>
    <scope>IDENTIFICATION</scope>
</reference>
<proteinExistence type="predicted"/>
<dbReference type="PANTHER" id="PTHR23360">
    <property type="entry name" value="G-PROTEIN COUPLED RECEPTORS FAMILY 1 PROFILE DOMAIN-CONTAINING PROTEIN-RELATED"/>
    <property type="match status" value="1"/>
</dbReference>
<evidence type="ECO:0000256" key="4">
    <source>
        <dbReference type="ARBA" id="ARBA00023136"/>
    </source>
</evidence>
<accession>A0A914VH48</accession>
<dbReference type="SUPFAM" id="SSF81321">
    <property type="entry name" value="Family A G protein-coupled receptor-like"/>
    <property type="match status" value="1"/>
</dbReference>
<name>A0A914VH48_9BILA</name>
<comment type="subcellular location">
    <subcellularLocation>
        <location evidence="1">Membrane</location>
    </subcellularLocation>
</comment>
<dbReference type="InterPro" id="IPR000276">
    <property type="entry name" value="GPCR_Rhodpsn"/>
</dbReference>
<dbReference type="InterPro" id="IPR047130">
    <property type="entry name" value="7TM_GPCR_Srsx_nematod"/>
</dbReference>
<evidence type="ECO:0000256" key="1">
    <source>
        <dbReference type="ARBA" id="ARBA00004370"/>
    </source>
</evidence>
<evidence type="ECO:0000313" key="9">
    <source>
        <dbReference type="WBParaSite" id="PSAMB.scaffold1980size26270.g15860.t1"/>
    </source>
</evidence>
<feature type="transmembrane region" description="Helical" evidence="6">
    <location>
        <begin position="57"/>
        <end position="80"/>
    </location>
</feature>
<evidence type="ECO:0000256" key="5">
    <source>
        <dbReference type="SAM" id="MobiDB-lite"/>
    </source>
</evidence>
<dbReference type="Gene3D" id="1.20.1070.10">
    <property type="entry name" value="Rhodopsin 7-helix transmembrane proteins"/>
    <property type="match status" value="1"/>
</dbReference>
<keyword evidence="4 6" id="KW-0472">Membrane</keyword>
<feature type="transmembrane region" description="Helical" evidence="6">
    <location>
        <begin position="24"/>
        <end position="45"/>
    </location>
</feature>
<feature type="compositionally biased region" description="Pro residues" evidence="5">
    <location>
        <begin position="341"/>
        <end position="355"/>
    </location>
</feature>
<feature type="domain" description="G-protein coupled receptors family 1 profile" evidence="7">
    <location>
        <begin position="37"/>
        <end position="213"/>
    </location>
</feature>
<keyword evidence="2 6" id="KW-0812">Transmembrane</keyword>
<feature type="transmembrane region" description="Helical" evidence="6">
    <location>
        <begin position="114"/>
        <end position="134"/>
    </location>
</feature>
<dbReference type="GO" id="GO:0016020">
    <property type="term" value="C:membrane"/>
    <property type="evidence" value="ECO:0007669"/>
    <property type="project" value="UniProtKB-SubCell"/>
</dbReference>
<feature type="transmembrane region" description="Helical" evidence="6">
    <location>
        <begin position="146"/>
        <end position="164"/>
    </location>
</feature>
<sequence length="370" mass="41782">MYNLQHNLTIEQKSLTSTRQIVKFSLYIAIGAPAALFTFLTVFAIARDRKLRRRKAFLIIGALALADFVDAVATILAGSYRLCGLTYGWAFAKVHVIRCTIQPYSLLWRWSDSAIGFMLVAVSLDRLLAVAAPLRYFKYETTYAKRLIAIFYALSVGNWLLAWIEPLWDPGREIYALCDAVVVAPYFYQYSKYLTACLSALSVLFYGVVIFMLEQRMDGLGSYMDTKTLDLQRTSQKKLTVTLGISSVCTLFFDAIPRAWGMYMYAPELNVPDMIIQGHSVAPYLFLINKLNAIVNFFLLVGRHSEIRRGMRFAFGLATRKISRRRYPTLRASQIENAMLRPPPATTNATPPPSPDSSVEQVPLCRDAVV</sequence>
<evidence type="ECO:0000256" key="6">
    <source>
        <dbReference type="SAM" id="Phobius"/>
    </source>
</evidence>
<dbReference type="Proteomes" id="UP000887566">
    <property type="component" value="Unplaced"/>
</dbReference>
<feature type="transmembrane region" description="Helical" evidence="6">
    <location>
        <begin position="193"/>
        <end position="213"/>
    </location>
</feature>
<feature type="transmembrane region" description="Helical" evidence="6">
    <location>
        <begin position="239"/>
        <end position="261"/>
    </location>
</feature>
<evidence type="ECO:0000259" key="7">
    <source>
        <dbReference type="PROSITE" id="PS50262"/>
    </source>
</evidence>
<feature type="transmembrane region" description="Helical" evidence="6">
    <location>
        <begin position="281"/>
        <end position="302"/>
    </location>
</feature>
<evidence type="ECO:0000313" key="8">
    <source>
        <dbReference type="Proteomes" id="UP000887566"/>
    </source>
</evidence>
<dbReference type="CDD" id="cd00637">
    <property type="entry name" value="7tm_classA_rhodopsin-like"/>
    <property type="match status" value="1"/>
</dbReference>
<dbReference type="WBParaSite" id="PSAMB.scaffold1980size26270.g15860.t1">
    <property type="protein sequence ID" value="PSAMB.scaffold1980size26270.g15860.t1"/>
    <property type="gene ID" value="PSAMB.scaffold1980size26270.g15860"/>
</dbReference>
<organism evidence="8 9">
    <name type="scientific">Plectus sambesii</name>
    <dbReference type="NCBI Taxonomy" id="2011161"/>
    <lineage>
        <taxon>Eukaryota</taxon>
        <taxon>Metazoa</taxon>
        <taxon>Ecdysozoa</taxon>
        <taxon>Nematoda</taxon>
        <taxon>Chromadorea</taxon>
        <taxon>Plectida</taxon>
        <taxon>Plectina</taxon>
        <taxon>Plectoidea</taxon>
        <taxon>Plectidae</taxon>
        <taxon>Plectus</taxon>
    </lineage>
</organism>
<dbReference type="Pfam" id="PF00001">
    <property type="entry name" value="7tm_1"/>
    <property type="match status" value="1"/>
</dbReference>
<dbReference type="InterPro" id="IPR017452">
    <property type="entry name" value="GPCR_Rhodpsn_7TM"/>
</dbReference>
<keyword evidence="3 6" id="KW-1133">Transmembrane helix</keyword>
<evidence type="ECO:0000256" key="3">
    <source>
        <dbReference type="ARBA" id="ARBA00022989"/>
    </source>
</evidence>
<keyword evidence="8" id="KW-1185">Reference proteome</keyword>
<feature type="region of interest" description="Disordered" evidence="5">
    <location>
        <begin position="339"/>
        <end position="362"/>
    </location>
</feature>
<dbReference type="GO" id="GO:0004930">
    <property type="term" value="F:G protein-coupled receptor activity"/>
    <property type="evidence" value="ECO:0007669"/>
    <property type="project" value="InterPro"/>
</dbReference>
<dbReference type="PANTHER" id="PTHR23360:SF29">
    <property type="entry name" value="G_PROTEIN_RECEP_F1_2 DOMAIN-CONTAINING PROTEIN"/>
    <property type="match status" value="1"/>
</dbReference>
<evidence type="ECO:0000256" key="2">
    <source>
        <dbReference type="ARBA" id="ARBA00022692"/>
    </source>
</evidence>
<dbReference type="AlphaFoldDB" id="A0A914VH48"/>
<protein>
    <submittedName>
        <fullName evidence="9">G-protein coupled receptors family 1 profile domain-containing protein</fullName>
    </submittedName>
</protein>